<feature type="compositionally biased region" description="Polar residues" evidence="1">
    <location>
        <begin position="87"/>
        <end position="101"/>
    </location>
</feature>
<gene>
    <name evidence="3" type="ORF">FM101_05795</name>
</gene>
<keyword evidence="2" id="KW-0472">Membrane</keyword>
<dbReference type="RefSeq" id="WP_086996734.1">
    <property type="nucleotide sequence ID" value="NZ_FUHW01000022.1"/>
</dbReference>
<dbReference type="Proteomes" id="UP000195913">
    <property type="component" value="Unassembled WGS sequence"/>
</dbReference>
<evidence type="ECO:0000256" key="2">
    <source>
        <dbReference type="SAM" id="Phobius"/>
    </source>
</evidence>
<name>A0A1R4FTR4_9MICC</name>
<dbReference type="AlphaFoldDB" id="A0A1R4FTR4"/>
<keyword evidence="2" id="KW-0812">Transmembrane</keyword>
<feature type="transmembrane region" description="Helical" evidence="2">
    <location>
        <begin position="50"/>
        <end position="72"/>
    </location>
</feature>
<accession>A0A1R4FTR4</accession>
<dbReference type="EMBL" id="FUHW01000022">
    <property type="protein sequence ID" value="SJM59285.1"/>
    <property type="molecule type" value="Genomic_DNA"/>
</dbReference>
<evidence type="ECO:0000313" key="4">
    <source>
        <dbReference type="Proteomes" id="UP000195913"/>
    </source>
</evidence>
<sequence length="101" mass="10371">MGSNPSQPKPTWQQSIKSPLIFSLIAGIIAAVVASISATGGGDNPLRVDIGLIAFGVAFVASLVVISVLAMASKENPRELSEGSGVNRASDQPTQKQPGQK</sequence>
<feature type="transmembrane region" description="Helical" evidence="2">
    <location>
        <begin position="20"/>
        <end position="38"/>
    </location>
</feature>
<evidence type="ECO:0000256" key="1">
    <source>
        <dbReference type="SAM" id="MobiDB-lite"/>
    </source>
</evidence>
<organism evidence="3 4">
    <name type="scientific">Arthrobacter rhombi</name>
    <dbReference type="NCBI Taxonomy" id="71253"/>
    <lineage>
        <taxon>Bacteria</taxon>
        <taxon>Bacillati</taxon>
        <taxon>Actinomycetota</taxon>
        <taxon>Actinomycetes</taxon>
        <taxon>Micrococcales</taxon>
        <taxon>Micrococcaceae</taxon>
        <taxon>Arthrobacter</taxon>
    </lineage>
</organism>
<evidence type="ECO:0000313" key="3">
    <source>
        <dbReference type="EMBL" id="SJM59285.1"/>
    </source>
</evidence>
<keyword evidence="4" id="KW-1185">Reference proteome</keyword>
<keyword evidence="2" id="KW-1133">Transmembrane helix</keyword>
<reference evidence="3 4" key="1">
    <citation type="submission" date="2017-02" db="EMBL/GenBank/DDBJ databases">
        <authorList>
            <person name="Peterson S.W."/>
        </authorList>
    </citation>
    <scope>NUCLEOTIDE SEQUENCE [LARGE SCALE GENOMIC DNA]</scope>
    <source>
        <strain evidence="3 4">B Ar 00.02</strain>
    </source>
</reference>
<proteinExistence type="predicted"/>
<protein>
    <submittedName>
        <fullName evidence="3">Uncharacterized protein</fullName>
    </submittedName>
</protein>
<feature type="region of interest" description="Disordered" evidence="1">
    <location>
        <begin position="77"/>
        <end position="101"/>
    </location>
</feature>